<organism evidence="5 6">
    <name type="scientific">Saccoglossus kowalevskii</name>
    <name type="common">Acorn worm</name>
    <dbReference type="NCBI Taxonomy" id="10224"/>
    <lineage>
        <taxon>Eukaryota</taxon>
        <taxon>Metazoa</taxon>
        <taxon>Hemichordata</taxon>
        <taxon>Enteropneusta</taxon>
        <taxon>Harrimaniidae</taxon>
        <taxon>Saccoglossus</taxon>
    </lineage>
</organism>
<dbReference type="PROSITE" id="PS50297">
    <property type="entry name" value="ANK_REP_REGION"/>
    <property type="match status" value="1"/>
</dbReference>
<accession>A0ABM0GRG1</accession>
<dbReference type="Pfam" id="PF12796">
    <property type="entry name" value="Ank_2"/>
    <property type="match status" value="1"/>
</dbReference>
<protein>
    <submittedName>
        <fullName evidence="6">Serine/threonine-protein phosphatase 6 regulatory ankyrin repeat subunit B-like</fullName>
    </submittedName>
</protein>
<dbReference type="PANTHER" id="PTHR24198:SF165">
    <property type="entry name" value="ANKYRIN REPEAT-CONTAINING PROTEIN-RELATED"/>
    <property type="match status" value="1"/>
</dbReference>
<dbReference type="SMART" id="SM00969">
    <property type="entry name" value="SOCS_box"/>
    <property type="match status" value="1"/>
</dbReference>
<dbReference type="Proteomes" id="UP000694865">
    <property type="component" value="Unplaced"/>
</dbReference>
<dbReference type="GeneID" id="100373568"/>
<evidence type="ECO:0000259" key="4">
    <source>
        <dbReference type="PROSITE" id="PS50225"/>
    </source>
</evidence>
<dbReference type="Pfam" id="PF07525">
    <property type="entry name" value="SOCS_box"/>
    <property type="match status" value="1"/>
</dbReference>
<sequence>MYLGDDDDDECDIQNMESCCYDNMSSSQAEQSFKGHCYKMLILDNEREIQKLLWRGFNANMKFEIDQVFEVLLEDLDSIHADDPDIYDSLSALQVAIKNGSERCVDLLLGNGAEINAEVISMALSKDGHSCRVVKLLAEYSVTKLKTEMITVINCGCVTCLKLFLQQGTFINRESEVNSLPLHAVVELPSLTYPAVAEMLKTFCEYGADVNKENEAGETALFPAAIISDTDCVKLLLKFGSSADKVNRSNQTALHQLFANRHCLMDCIEELILNMTNVNIVDDYGFTPLGHAIGYLYNFWEQEHYTYPMLCRINLVAMFQFLINHGLQADINQISYDIRSFCYRHTRRQYVKEIICLIINSFRNWQCPIEMEYICKESLEKDYQFYADIISLGLSPRSLQHQCRCSLRNHLVVRYASVVSDLQITSQIKNYLLLEDLCDFS</sequence>
<dbReference type="RefSeq" id="XP_002735679.1">
    <property type="nucleotide sequence ID" value="XM_002735633.1"/>
</dbReference>
<reference evidence="6" key="1">
    <citation type="submission" date="2025-08" db="UniProtKB">
        <authorList>
            <consortium name="RefSeq"/>
        </authorList>
    </citation>
    <scope>IDENTIFICATION</scope>
    <source>
        <tissue evidence="6">Testes</tissue>
    </source>
</reference>
<keyword evidence="1" id="KW-0677">Repeat</keyword>
<dbReference type="Pfam" id="PF00023">
    <property type="entry name" value="Ank"/>
    <property type="match status" value="1"/>
</dbReference>
<dbReference type="PROSITE" id="PS50225">
    <property type="entry name" value="SOCS"/>
    <property type="match status" value="1"/>
</dbReference>
<dbReference type="SUPFAM" id="SSF48403">
    <property type="entry name" value="Ankyrin repeat"/>
    <property type="match status" value="1"/>
</dbReference>
<dbReference type="InterPro" id="IPR036036">
    <property type="entry name" value="SOCS_box-like_dom_sf"/>
</dbReference>
<gene>
    <name evidence="6" type="primary">LOC100373568</name>
</gene>
<proteinExistence type="predicted"/>
<dbReference type="InterPro" id="IPR001496">
    <property type="entry name" value="SOCS_box"/>
</dbReference>
<evidence type="ECO:0000313" key="5">
    <source>
        <dbReference type="Proteomes" id="UP000694865"/>
    </source>
</evidence>
<name>A0ABM0GRG1_SACKO</name>
<dbReference type="SMART" id="SM00248">
    <property type="entry name" value="ANK"/>
    <property type="match status" value="6"/>
</dbReference>
<feature type="domain" description="SOCS box" evidence="4">
    <location>
        <begin position="395"/>
        <end position="432"/>
    </location>
</feature>
<dbReference type="PROSITE" id="PS50088">
    <property type="entry name" value="ANK_REPEAT"/>
    <property type="match status" value="2"/>
</dbReference>
<keyword evidence="5" id="KW-1185">Reference proteome</keyword>
<evidence type="ECO:0000256" key="2">
    <source>
        <dbReference type="ARBA" id="ARBA00023043"/>
    </source>
</evidence>
<feature type="repeat" description="ANK" evidence="3">
    <location>
        <begin position="216"/>
        <end position="248"/>
    </location>
</feature>
<keyword evidence="2 3" id="KW-0040">ANK repeat</keyword>
<dbReference type="PANTHER" id="PTHR24198">
    <property type="entry name" value="ANKYRIN REPEAT AND PROTEIN KINASE DOMAIN-CONTAINING PROTEIN"/>
    <property type="match status" value="1"/>
</dbReference>
<dbReference type="InterPro" id="IPR002110">
    <property type="entry name" value="Ankyrin_rpt"/>
</dbReference>
<evidence type="ECO:0000313" key="6">
    <source>
        <dbReference type="RefSeq" id="XP_002735679.1"/>
    </source>
</evidence>
<dbReference type="SUPFAM" id="SSF158235">
    <property type="entry name" value="SOCS box-like"/>
    <property type="match status" value="1"/>
</dbReference>
<feature type="repeat" description="ANK" evidence="3">
    <location>
        <begin position="88"/>
        <end position="120"/>
    </location>
</feature>
<evidence type="ECO:0000256" key="1">
    <source>
        <dbReference type="ARBA" id="ARBA00022737"/>
    </source>
</evidence>
<dbReference type="Gene3D" id="1.25.40.20">
    <property type="entry name" value="Ankyrin repeat-containing domain"/>
    <property type="match status" value="1"/>
</dbReference>
<evidence type="ECO:0000256" key="3">
    <source>
        <dbReference type="PROSITE-ProRule" id="PRU00023"/>
    </source>
</evidence>
<dbReference type="InterPro" id="IPR036770">
    <property type="entry name" value="Ankyrin_rpt-contain_sf"/>
</dbReference>